<sequence length="198" mass="22194">MQGEAGEGVTILSAKKKLIAIAKDELIMFLKAYEANPCSWTNIIAEMMVNVTGLHQDLQDLYRRYTVKQLKLRLSTKLGKLMATPLEKIADDEIRDQIRKIKDLELRLTVPKTPAVNKDVDARETAAVVDNVPPQNAGHNSENEQQPTSSQADTHRKKLADGMSSNDTEKSSTSPPPKKKKKRAKRTTLDLAREYQLL</sequence>
<organism evidence="2 3">
    <name type="scientific">Mytilus coruscus</name>
    <name type="common">Sea mussel</name>
    <dbReference type="NCBI Taxonomy" id="42192"/>
    <lineage>
        <taxon>Eukaryota</taxon>
        <taxon>Metazoa</taxon>
        <taxon>Spiralia</taxon>
        <taxon>Lophotrochozoa</taxon>
        <taxon>Mollusca</taxon>
        <taxon>Bivalvia</taxon>
        <taxon>Autobranchia</taxon>
        <taxon>Pteriomorphia</taxon>
        <taxon>Mytilida</taxon>
        <taxon>Mytiloidea</taxon>
        <taxon>Mytilidae</taxon>
        <taxon>Mytilinae</taxon>
        <taxon>Mytilus</taxon>
    </lineage>
</organism>
<proteinExistence type="predicted"/>
<feature type="compositionally biased region" description="Basic and acidic residues" evidence="1">
    <location>
        <begin position="187"/>
        <end position="198"/>
    </location>
</feature>
<accession>A0A6J8DZ61</accession>
<feature type="region of interest" description="Disordered" evidence="1">
    <location>
        <begin position="131"/>
        <end position="198"/>
    </location>
</feature>
<dbReference type="OrthoDB" id="6151726at2759"/>
<evidence type="ECO:0000313" key="3">
    <source>
        <dbReference type="Proteomes" id="UP000507470"/>
    </source>
</evidence>
<keyword evidence="3" id="KW-1185">Reference proteome</keyword>
<protein>
    <submittedName>
        <fullName evidence="2">Uncharacterized protein</fullName>
    </submittedName>
</protein>
<evidence type="ECO:0000256" key="1">
    <source>
        <dbReference type="SAM" id="MobiDB-lite"/>
    </source>
</evidence>
<name>A0A6J8DZ61_MYTCO</name>
<feature type="compositionally biased region" description="Basic residues" evidence="1">
    <location>
        <begin position="177"/>
        <end position="186"/>
    </location>
</feature>
<dbReference type="Proteomes" id="UP000507470">
    <property type="component" value="Unassembled WGS sequence"/>
</dbReference>
<dbReference type="AlphaFoldDB" id="A0A6J8DZ61"/>
<reference evidence="2 3" key="1">
    <citation type="submission" date="2020-06" db="EMBL/GenBank/DDBJ databases">
        <authorList>
            <person name="Li R."/>
            <person name="Bekaert M."/>
        </authorList>
    </citation>
    <scope>NUCLEOTIDE SEQUENCE [LARGE SCALE GENOMIC DNA]</scope>
    <source>
        <strain evidence="3">wild</strain>
    </source>
</reference>
<dbReference type="EMBL" id="CACVKT020007968">
    <property type="protein sequence ID" value="CAC5412060.1"/>
    <property type="molecule type" value="Genomic_DNA"/>
</dbReference>
<gene>
    <name evidence="2" type="ORF">MCOR_45085</name>
</gene>
<feature type="compositionally biased region" description="Polar residues" evidence="1">
    <location>
        <begin position="133"/>
        <end position="152"/>
    </location>
</feature>
<evidence type="ECO:0000313" key="2">
    <source>
        <dbReference type="EMBL" id="CAC5412060.1"/>
    </source>
</evidence>